<proteinExistence type="predicted"/>
<dbReference type="AlphaFoldDB" id="A0A9E8LT49"/>
<name>A0A9E8LT49_9BACI</name>
<dbReference type="GO" id="GO:0016791">
    <property type="term" value="F:phosphatase activity"/>
    <property type="evidence" value="ECO:0007669"/>
    <property type="project" value="TreeGrafter"/>
</dbReference>
<dbReference type="InterPro" id="IPR000150">
    <property type="entry name" value="Cof"/>
</dbReference>
<dbReference type="PANTHER" id="PTHR10000">
    <property type="entry name" value="PHOSPHOSERINE PHOSPHATASE"/>
    <property type="match status" value="1"/>
</dbReference>
<evidence type="ECO:0000313" key="2">
    <source>
        <dbReference type="Proteomes" id="UP001164718"/>
    </source>
</evidence>
<protein>
    <submittedName>
        <fullName evidence="1">Cof-type HAD-IIB family hydrolase</fullName>
    </submittedName>
</protein>
<keyword evidence="1" id="KW-0378">Hydrolase</keyword>
<dbReference type="GO" id="GO:0000287">
    <property type="term" value="F:magnesium ion binding"/>
    <property type="evidence" value="ECO:0007669"/>
    <property type="project" value="TreeGrafter"/>
</dbReference>
<dbReference type="InterPro" id="IPR036412">
    <property type="entry name" value="HAD-like_sf"/>
</dbReference>
<dbReference type="Gene3D" id="3.30.1240.10">
    <property type="match status" value="1"/>
</dbReference>
<dbReference type="Gene3D" id="3.40.50.1000">
    <property type="entry name" value="HAD superfamily/HAD-like"/>
    <property type="match status" value="1"/>
</dbReference>
<dbReference type="Proteomes" id="UP001164718">
    <property type="component" value="Chromosome"/>
</dbReference>
<dbReference type="NCBIfam" id="TIGR00099">
    <property type="entry name" value="Cof-subfamily"/>
    <property type="match status" value="1"/>
</dbReference>
<dbReference type="EMBL" id="CP106878">
    <property type="protein sequence ID" value="WAA09124.1"/>
    <property type="molecule type" value="Genomic_DNA"/>
</dbReference>
<dbReference type="InterPro" id="IPR006379">
    <property type="entry name" value="HAD-SF_hydro_IIB"/>
</dbReference>
<organism evidence="1 2">
    <name type="scientific">Fervidibacillus albus</name>
    <dbReference type="NCBI Taxonomy" id="2980026"/>
    <lineage>
        <taxon>Bacteria</taxon>
        <taxon>Bacillati</taxon>
        <taxon>Bacillota</taxon>
        <taxon>Bacilli</taxon>
        <taxon>Bacillales</taxon>
        <taxon>Bacillaceae</taxon>
        <taxon>Fervidibacillus</taxon>
    </lineage>
</organism>
<dbReference type="RefSeq" id="WP_275416909.1">
    <property type="nucleotide sequence ID" value="NZ_CP106878.1"/>
</dbReference>
<dbReference type="Pfam" id="PF08282">
    <property type="entry name" value="Hydrolase_3"/>
    <property type="match status" value="1"/>
</dbReference>
<reference evidence="1" key="1">
    <citation type="submission" date="2022-09" db="EMBL/GenBank/DDBJ databases">
        <title>Complete Genomes of Fervidibacillus albus and Fervidibacillus halotolerans isolated from tidal flat sediments.</title>
        <authorList>
            <person name="Kwon K.K."/>
            <person name="Yang S.-H."/>
            <person name="Park M.J."/>
            <person name="Oh H.-M."/>
        </authorList>
    </citation>
    <scope>NUCLEOTIDE SEQUENCE</scope>
    <source>
        <strain evidence="1">MEBiC13591</strain>
    </source>
</reference>
<dbReference type="NCBIfam" id="TIGR01484">
    <property type="entry name" value="HAD-SF-IIB"/>
    <property type="match status" value="2"/>
</dbReference>
<dbReference type="SFLD" id="SFLDS00003">
    <property type="entry name" value="Haloacid_Dehalogenase"/>
    <property type="match status" value="1"/>
</dbReference>
<dbReference type="KEGG" id="faf:OE104_11060"/>
<sequence>MAIKAIVCDMDGTLLNSQHKISPNTLKKLIELQQKGIKLILASGRSYIRLLPDALTLKMNQYDGLMIDVNGTSIYHVQTSERNRINILDKENIQEINCYFSLFNVELQYSQDDAIYTYLPESIYRLKKNIRGEMKLPEDYPWTGGMYSWLCDTRDGYPNQILIRNLKDAPDFCNKVSVVQDPLYIQFVYQSLSNHSLYEKYEFVFSDERKLEITNKGTTKGTALNIIMEKYGIQNDEVIVFGDSENDISMFIEKKYSVAMENSLPKTKQIANYITKSNDQEGIFHFLVRMEVEGVL</sequence>
<evidence type="ECO:0000313" key="1">
    <source>
        <dbReference type="EMBL" id="WAA09124.1"/>
    </source>
</evidence>
<dbReference type="GO" id="GO:0005829">
    <property type="term" value="C:cytosol"/>
    <property type="evidence" value="ECO:0007669"/>
    <property type="project" value="TreeGrafter"/>
</dbReference>
<gene>
    <name evidence="1" type="ORF">OE104_11060</name>
</gene>
<keyword evidence="2" id="KW-1185">Reference proteome</keyword>
<dbReference type="SUPFAM" id="SSF56784">
    <property type="entry name" value="HAD-like"/>
    <property type="match status" value="1"/>
</dbReference>
<dbReference type="InterPro" id="IPR023214">
    <property type="entry name" value="HAD_sf"/>
</dbReference>
<accession>A0A9E8LT49</accession>
<dbReference type="PROSITE" id="PS01228">
    <property type="entry name" value="COF_1"/>
    <property type="match status" value="1"/>
</dbReference>
<dbReference type="PANTHER" id="PTHR10000:SF8">
    <property type="entry name" value="HAD SUPERFAMILY HYDROLASE-LIKE, TYPE 3"/>
    <property type="match status" value="1"/>
</dbReference>
<dbReference type="SFLD" id="SFLDG01140">
    <property type="entry name" value="C2.B:_Phosphomannomutase_and_P"/>
    <property type="match status" value="1"/>
</dbReference>